<dbReference type="EMBL" id="BONU01000046">
    <property type="protein sequence ID" value="GIG76166.1"/>
    <property type="molecule type" value="Genomic_DNA"/>
</dbReference>
<dbReference type="Pfam" id="PF13581">
    <property type="entry name" value="HATPase_c_2"/>
    <property type="match status" value="1"/>
</dbReference>
<evidence type="ECO:0000313" key="5">
    <source>
        <dbReference type="Proteomes" id="UP000653674"/>
    </source>
</evidence>
<dbReference type="AlphaFoldDB" id="A0A8J3PQJ2"/>
<dbReference type="PANTHER" id="PTHR35526">
    <property type="entry name" value="ANTI-SIGMA-F FACTOR RSBW-RELATED"/>
    <property type="match status" value="1"/>
</dbReference>
<evidence type="ECO:0000313" key="4">
    <source>
        <dbReference type="EMBL" id="GIG76166.1"/>
    </source>
</evidence>
<dbReference type="InterPro" id="IPR003594">
    <property type="entry name" value="HATPase_dom"/>
</dbReference>
<protein>
    <submittedName>
        <fullName evidence="4">Anti-sigma regulatory factor</fullName>
    </submittedName>
</protein>
<dbReference type="CDD" id="cd16936">
    <property type="entry name" value="HATPase_RsbW-like"/>
    <property type="match status" value="1"/>
</dbReference>
<dbReference type="Gene3D" id="3.30.565.10">
    <property type="entry name" value="Histidine kinase-like ATPase, C-terminal domain"/>
    <property type="match status" value="1"/>
</dbReference>
<dbReference type="SUPFAM" id="SSF55874">
    <property type="entry name" value="ATPase domain of HSP90 chaperone/DNA topoisomerase II/histidine kinase"/>
    <property type="match status" value="1"/>
</dbReference>
<keyword evidence="1" id="KW-0723">Serine/threonine-protein kinase</keyword>
<dbReference type="Pfam" id="PF14417">
    <property type="entry name" value="MEDS"/>
    <property type="match status" value="1"/>
</dbReference>
<evidence type="ECO:0000256" key="1">
    <source>
        <dbReference type="ARBA" id="ARBA00022527"/>
    </source>
</evidence>
<feature type="domain" description="Histidine kinase/HSP90-like ATPase" evidence="2">
    <location>
        <begin position="195"/>
        <end position="301"/>
    </location>
</feature>
<name>A0A8J3PQJ2_9ACTN</name>
<keyword evidence="5" id="KW-1185">Reference proteome</keyword>
<evidence type="ECO:0000259" key="2">
    <source>
        <dbReference type="Pfam" id="PF13581"/>
    </source>
</evidence>
<dbReference type="Proteomes" id="UP000653674">
    <property type="component" value="Unassembled WGS sequence"/>
</dbReference>
<reference evidence="4" key="1">
    <citation type="submission" date="2021-01" db="EMBL/GenBank/DDBJ databases">
        <title>Whole genome shotgun sequence of Planosporangium flavigriseum NBRC 105377.</title>
        <authorList>
            <person name="Komaki H."/>
            <person name="Tamura T."/>
        </authorList>
    </citation>
    <scope>NUCLEOTIDE SEQUENCE</scope>
    <source>
        <strain evidence="4">NBRC 105377</strain>
    </source>
</reference>
<organism evidence="4 5">
    <name type="scientific">Planosporangium flavigriseum</name>
    <dbReference type="NCBI Taxonomy" id="373681"/>
    <lineage>
        <taxon>Bacteria</taxon>
        <taxon>Bacillati</taxon>
        <taxon>Actinomycetota</taxon>
        <taxon>Actinomycetes</taxon>
        <taxon>Micromonosporales</taxon>
        <taxon>Micromonosporaceae</taxon>
        <taxon>Planosporangium</taxon>
    </lineage>
</organism>
<dbReference type="NCBIfam" id="NF041045">
    <property type="entry name" value="RsbA_anti_sig"/>
    <property type="match status" value="1"/>
</dbReference>
<dbReference type="InterPro" id="IPR025847">
    <property type="entry name" value="MEDS_domain"/>
</dbReference>
<keyword evidence="1" id="KW-0418">Kinase</keyword>
<dbReference type="PANTHER" id="PTHR35526:SF3">
    <property type="entry name" value="ANTI-SIGMA-F FACTOR RSBW"/>
    <property type="match status" value="1"/>
</dbReference>
<evidence type="ECO:0000259" key="3">
    <source>
        <dbReference type="Pfam" id="PF14417"/>
    </source>
</evidence>
<comment type="caution">
    <text evidence="4">The sequence shown here is derived from an EMBL/GenBank/DDBJ whole genome shotgun (WGS) entry which is preliminary data.</text>
</comment>
<dbReference type="InterPro" id="IPR036890">
    <property type="entry name" value="HATPase_C_sf"/>
</dbReference>
<dbReference type="RefSeq" id="WP_168079181.1">
    <property type="nucleotide sequence ID" value="NZ_BAAAQJ010000009.1"/>
</dbReference>
<keyword evidence="1" id="KW-0808">Transferase</keyword>
<gene>
    <name evidence="4" type="ORF">Pfl04_45700</name>
</gene>
<accession>A0A8J3PQJ2</accession>
<dbReference type="InterPro" id="IPR050267">
    <property type="entry name" value="Anti-sigma-factor_SerPK"/>
</dbReference>
<proteinExistence type="predicted"/>
<dbReference type="InterPro" id="IPR047718">
    <property type="entry name" value="RsbA-like_anti_sig"/>
</dbReference>
<sequence>MTGPFLVHQALIYRDAQQFLAAVLPFITEGLGRGEPVLAVATEANCGLLRDELGKYAADVQFVEPTRWYDSPGRALATCHRYVHERRNGHNQVRVVGEPTWAGLDPLETAGWKRFEASLNIALAAAPAWLLCSYDERVVAPGVIADARRTHPELSGGGKSAEYSNPAGFCSELQTPLEPAPEGSYAALNFDGDPAPVRRFVVAEAARLGLPIGCLDDLILAVNEVATNAIRHGAGSGRVQVWRDERYLICEVFDAGQATEGLFNMVPPRPDSEGGHGMWITRQLCDLVEIRSLPNGTTIRLYTRYS</sequence>
<dbReference type="GO" id="GO:0004674">
    <property type="term" value="F:protein serine/threonine kinase activity"/>
    <property type="evidence" value="ECO:0007669"/>
    <property type="project" value="UniProtKB-KW"/>
</dbReference>
<feature type="domain" description="MEDS" evidence="3">
    <location>
        <begin position="8"/>
        <end position="152"/>
    </location>
</feature>